<feature type="domain" description="FAD-binding PCMH-type" evidence="6">
    <location>
        <begin position="1"/>
        <end position="137"/>
    </location>
</feature>
<dbReference type="Gene3D" id="3.40.462.20">
    <property type="match status" value="1"/>
</dbReference>
<comment type="caution">
    <text evidence="7">The sequence shown here is derived from an EMBL/GenBank/DDBJ whole genome shotgun (WGS) entry which is preliminary data.</text>
</comment>
<dbReference type="Gene3D" id="3.30.465.10">
    <property type="match status" value="1"/>
</dbReference>
<dbReference type="Proteomes" id="UP001430848">
    <property type="component" value="Unassembled WGS sequence"/>
</dbReference>
<evidence type="ECO:0000256" key="2">
    <source>
        <dbReference type="ARBA" id="ARBA00022630"/>
    </source>
</evidence>
<evidence type="ECO:0000256" key="3">
    <source>
        <dbReference type="ARBA" id="ARBA00022729"/>
    </source>
</evidence>
<dbReference type="InterPro" id="IPR036318">
    <property type="entry name" value="FAD-bd_PCMH-like_sf"/>
</dbReference>
<proteinExistence type="inferred from homology"/>
<dbReference type="InterPro" id="IPR050416">
    <property type="entry name" value="FAD-linked_Oxidoreductase"/>
</dbReference>
<dbReference type="InterPro" id="IPR012951">
    <property type="entry name" value="BBE"/>
</dbReference>
<evidence type="ECO:0000256" key="1">
    <source>
        <dbReference type="ARBA" id="ARBA00005466"/>
    </source>
</evidence>
<dbReference type="Pfam" id="PF08031">
    <property type="entry name" value="BBE"/>
    <property type="match status" value="1"/>
</dbReference>
<evidence type="ECO:0000259" key="6">
    <source>
        <dbReference type="PROSITE" id="PS51387"/>
    </source>
</evidence>
<dbReference type="PANTHER" id="PTHR42973">
    <property type="entry name" value="BINDING OXIDOREDUCTASE, PUTATIVE (AFU_ORTHOLOGUE AFUA_1G17690)-RELATED"/>
    <property type="match status" value="1"/>
</dbReference>
<name>A0ABR1NMQ2_DIAER</name>
<dbReference type="PANTHER" id="PTHR42973:SF32">
    <property type="entry name" value="FAD-LINKED OXIDOREDUCTASE AFOF"/>
    <property type="match status" value="1"/>
</dbReference>
<organism evidence="7 8">
    <name type="scientific">Diaporthe eres</name>
    <name type="common">Phomopsis oblonga</name>
    <dbReference type="NCBI Taxonomy" id="83184"/>
    <lineage>
        <taxon>Eukaryota</taxon>
        <taxon>Fungi</taxon>
        <taxon>Dikarya</taxon>
        <taxon>Ascomycota</taxon>
        <taxon>Pezizomycotina</taxon>
        <taxon>Sordariomycetes</taxon>
        <taxon>Sordariomycetidae</taxon>
        <taxon>Diaporthales</taxon>
        <taxon>Diaporthaceae</taxon>
        <taxon>Diaporthe</taxon>
        <taxon>Diaporthe eres species complex</taxon>
    </lineage>
</organism>
<dbReference type="InterPro" id="IPR016169">
    <property type="entry name" value="FAD-bd_PCMH_sub2"/>
</dbReference>
<evidence type="ECO:0000256" key="4">
    <source>
        <dbReference type="ARBA" id="ARBA00022827"/>
    </source>
</evidence>
<keyword evidence="8" id="KW-1185">Reference proteome</keyword>
<keyword evidence="5" id="KW-0560">Oxidoreductase</keyword>
<accession>A0ABR1NMQ2</accession>
<dbReference type="InterPro" id="IPR006094">
    <property type="entry name" value="Oxid_FAD_bind_N"/>
</dbReference>
<gene>
    <name evidence="7" type="ORF">SLS63_013705</name>
</gene>
<evidence type="ECO:0000313" key="8">
    <source>
        <dbReference type="Proteomes" id="UP001430848"/>
    </source>
</evidence>
<reference evidence="7 8" key="1">
    <citation type="submission" date="2024-02" db="EMBL/GenBank/DDBJ databases">
        <title>De novo assembly and annotation of 12 fungi associated with fruit tree decline syndrome in Ontario, Canada.</title>
        <authorList>
            <person name="Sulman M."/>
            <person name="Ellouze W."/>
            <person name="Ilyukhin E."/>
        </authorList>
    </citation>
    <scope>NUCLEOTIDE SEQUENCE [LARGE SCALE GENOMIC DNA]</scope>
    <source>
        <strain evidence="7 8">M169</strain>
    </source>
</reference>
<evidence type="ECO:0000313" key="7">
    <source>
        <dbReference type="EMBL" id="KAK7707677.1"/>
    </source>
</evidence>
<keyword evidence="4" id="KW-0274">FAD</keyword>
<comment type="similarity">
    <text evidence="1">Belongs to the oxygen-dependent FAD-linked oxidoreductase family.</text>
</comment>
<keyword evidence="3" id="KW-0732">Signal</keyword>
<evidence type="ECO:0000256" key="5">
    <source>
        <dbReference type="ARBA" id="ARBA00023002"/>
    </source>
</evidence>
<keyword evidence="2" id="KW-0285">Flavoprotein</keyword>
<dbReference type="PROSITE" id="PS51387">
    <property type="entry name" value="FAD_PCMH"/>
    <property type="match status" value="1"/>
</dbReference>
<dbReference type="EMBL" id="JAKNSF020000199">
    <property type="protein sequence ID" value="KAK7707677.1"/>
    <property type="molecule type" value="Genomic_DNA"/>
</dbReference>
<sequence length="398" mass="42761">MSTEADVVKSKLQNGLAIDLSKLDTVKVDQSAGTLTIGGGVRVGQIFDPVYNAGFELQTLTSQCPGMLGGTLGAGVGRDGGRYGLMIDSLLSVRLVTADAQLIEVSAGCNADLFWAIRGAGANFGIVTSATYELHRIANDGSYDGHVTSIDVIFPANKSADYFDTVVDSFNGSLPANVASETLVMYDAEANAPRLVANWVYFGPEAEARKVLAPILNLQPVALSVNFVPWNQLANTFLLGTDPQSCPGNRSENIYGINMRAMSASTYKAAVEKMSQFYVDHADGRQAMLSLEMFPNQAALAVPDDATAYPWRDTVAHLLILLNEAGEAGDALGRQLRSDFAETSGYPDLTVYVNYAHGDEPLENIYGRTKLPRLAALKNKWDPGNVFGFNNALPTRYP</sequence>
<protein>
    <recommendedName>
        <fullName evidence="6">FAD-binding PCMH-type domain-containing protein</fullName>
    </recommendedName>
</protein>
<dbReference type="Pfam" id="PF01565">
    <property type="entry name" value="FAD_binding_4"/>
    <property type="match status" value="1"/>
</dbReference>
<dbReference type="SUPFAM" id="SSF56176">
    <property type="entry name" value="FAD-binding/transporter-associated domain-like"/>
    <property type="match status" value="1"/>
</dbReference>
<dbReference type="InterPro" id="IPR016166">
    <property type="entry name" value="FAD-bd_PCMH"/>
</dbReference>